<evidence type="ECO:0000256" key="4">
    <source>
        <dbReference type="ARBA" id="ARBA00022827"/>
    </source>
</evidence>
<keyword evidence="8" id="KW-1185">Reference proteome</keyword>
<evidence type="ECO:0000256" key="5">
    <source>
        <dbReference type="SAM" id="MobiDB-lite"/>
    </source>
</evidence>
<dbReference type="Gene3D" id="1.10.579.10">
    <property type="entry name" value="DNA Cyclobutane Dipyrimidine Photolyase, subunit A, domain 3"/>
    <property type="match status" value="1"/>
</dbReference>
<dbReference type="EMBL" id="JAVKPH010000020">
    <property type="protein sequence ID" value="MDR5654036.1"/>
    <property type="molecule type" value="Genomic_DNA"/>
</dbReference>
<comment type="cofactor">
    <cofactor evidence="1">
        <name>(6R)-5,10-methylene-5,6,7,8-tetrahydrofolate</name>
        <dbReference type="ChEBI" id="CHEBI:15636"/>
    </cofactor>
</comment>
<dbReference type="Gene3D" id="3.40.50.620">
    <property type="entry name" value="HUPs"/>
    <property type="match status" value="1"/>
</dbReference>
<dbReference type="InterPro" id="IPR036155">
    <property type="entry name" value="Crypto/Photolyase_N_sf"/>
</dbReference>
<gene>
    <name evidence="7" type="ORF">RGD00_15590</name>
</gene>
<accession>A0ABU1FAZ3</accession>
<evidence type="ECO:0000313" key="7">
    <source>
        <dbReference type="EMBL" id="MDR5654036.1"/>
    </source>
</evidence>
<name>A0ABU1FAZ3_9RHOB</name>
<dbReference type="PROSITE" id="PS51645">
    <property type="entry name" value="PHR_CRY_ALPHA_BETA"/>
    <property type="match status" value="1"/>
</dbReference>
<dbReference type="Proteomes" id="UP001247754">
    <property type="component" value="Unassembled WGS sequence"/>
</dbReference>
<feature type="region of interest" description="Disordered" evidence="5">
    <location>
        <begin position="395"/>
        <end position="426"/>
    </location>
</feature>
<dbReference type="PANTHER" id="PTHR11455">
    <property type="entry name" value="CRYPTOCHROME"/>
    <property type="match status" value="1"/>
</dbReference>
<keyword evidence="3" id="KW-0285">Flavoprotein</keyword>
<proteinExistence type="predicted"/>
<evidence type="ECO:0000259" key="6">
    <source>
        <dbReference type="PROSITE" id="PS51645"/>
    </source>
</evidence>
<dbReference type="SUPFAM" id="SSF52425">
    <property type="entry name" value="Cryptochrome/photolyase, N-terminal domain"/>
    <property type="match status" value="1"/>
</dbReference>
<evidence type="ECO:0000256" key="1">
    <source>
        <dbReference type="ARBA" id="ARBA00001932"/>
    </source>
</evidence>
<keyword evidence="4" id="KW-0274">FAD</keyword>
<comment type="cofactor">
    <cofactor evidence="2">
        <name>FAD</name>
        <dbReference type="ChEBI" id="CHEBI:57692"/>
    </cofactor>
</comment>
<evidence type="ECO:0000256" key="3">
    <source>
        <dbReference type="ARBA" id="ARBA00022630"/>
    </source>
</evidence>
<protein>
    <submittedName>
        <fullName evidence="7">FAD-binding domain-containing protein</fullName>
    </submittedName>
</protein>
<dbReference type="SUPFAM" id="SSF48173">
    <property type="entry name" value="Cryptochrome/photolyase FAD-binding domain"/>
    <property type="match status" value="1"/>
</dbReference>
<dbReference type="PANTHER" id="PTHR11455:SF18">
    <property type="entry name" value="SI:CH1073-390K14.1"/>
    <property type="match status" value="1"/>
</dbReference>
<comment type="caution">
    <text evidence="7">The sequence shown here is derived from an EMBL/GenBank/DDBJ whole genome shotgun (WGS) entry which is preliminary data.</text>
</comment>
<organism evidence="7 8">
    <name type="scientific">Ruixingdingia sedimenti</name>
    <dbReference type="NCBI Taxonomy" id="3073604"/>
    <lineage>
        <taxon>Bacteria</taxon>
        <taxon>Pseudomonadati</taxon>
        <taxon>Pseudomonadota</taxon>
        <taxon>Alphaproteobacteria</taxon>
        <taxon>Rhodobacterales</taxon>
        <taxon>Paracoccaceae</taxon>
        <taxon>Ruixingdingia</taxon>
    </lineage>
</organism>
<dbReference type="InterPro" id="IPR006050">
    <property type="entry name" value="DNA_photolyase_N"/>
</dbReference>
<dbReference type="InterPro" id="IPR005101">
    <property type="entry name" value="Cryptochr/Photolyase_FAD-bd"/>
</dbReference>
<sequence>MNVLVWFRRDLRVADHPALALAAGLGAVLPLYIVDPADWAAAEASARQWAFVAESLADLQGALAGLGAPLVVRVGPPAEVLARLCRAHRITRIVCHAGPGDAGLAAWARAQGIGWEALPPPAPGAAPLLPPGALTPVTGVAPGLIPVARALRLADDRCAHRQAGGRAQGLALLDSFLAARGEGYGLPAAPMVAERASSRLSPHLTHGTLSPAEVAAAVAVRVAERPGGRWPVALRAFRARLDQRTQAPAMMPEGPATPHLAAFAAGETGLPFVDACLRYLRATGWLDDRLRAMLAGVACRHLGIGAGPAGTVLARAFTDYDPAIHWPQMQRIAAGQGARAGHPVRLGQTCDPEGAFLRRWLPELDAVPDAFLHTPWRWRGAPGVLGRRYPEPLVDPAVPLPRPPAAAPRRAPRPRPVPAGQLCLDL</sequence>
<dbReference type="InterPro" id="IPR002081">
    <property type="entry name" value="Cryptochrome/DNA_photolyase_1"/>
</dbReference>
<dbReference type="InterPro" id="IPR014729">
    <property type="entry name" value="Rossmann-like_a/b/a_fold"/>
</dbReference>
<dbReference type="InterPro" id="IPR036134">
    <property type="entry name" value="Crypto/Photolyase_FAD-like_sf"/>
</dbReference>
<dbReference type="Pfam" id="PF03441">
    <property type="entry name" value="FAD_binding_7"/>
    <property type="match status" value="1"/>
</dbReference>
<evidence type="ECO:0000313" key="8">
    <source>
        <dbReference type="Proteomes" id="UP001247754"/>
    </source>
</evidence>
<dbReference type="RefSeq" id="WP_310458209.1">
    <property type="nucleotide sequence ID" value="NZ_JAVKPH010000020.1"/>
</dbReference>
<feature type="domain" description="Photolyase/cryptochrome alpha/beta" evidence="6">
    <location>
        <begin position="1"/>
        <end position="123"/>
    </location>
</feature>
<dbReference type="Gene3D" id="1.25.40.80">
    <property type="match status" value="1"/>
</dbReference>
<dbReference type="Pfam" id="PF00875">
    <property type="entry name" value="DNA_photolyase"/>
    <property type="match status" value="1"/>
</dbReference>
<reference evidence="7 8" key="1">
    <citation type="submission" date="2023-09" db="EMBL/GenBank/DDBJ databases">
        <title>Xinfangfangia sedmenti sp. nov., isolated the sedment.</title>
        <authorList>
            <person name="Xu L."/>
        </authorList>
    </citation>
    <scope>NUCLEOTIDE SEQUENCE [LARGE SCALE GENOMIC DNA]</scope>
    <source>
        <strain evidence="7 8">LG-4</strain>
    </source>
</reference>
<evidence type="ECO:0000256" key="2">
    <source>
        <dbReference type="ARBA" id="ARBA00001974"/>
    </source>
</evidence>